<dbReference type="GeneID" id="39593343"/>
<evidence type="ECO:0000256" key="4">
    <source>
        <dbReference type="ARBA" id="ARBA00023242"/>
    </source>
</evidence>
<comment type="caution">
    <text evidence="7">The sequence shown here is derived from an EMBL/GenBank/DDBJ whole genome shotgun (WGS) entry which is preliminary data.</text>
</comment>
<dbReference type="AlphaFoldDB" id="A0A427XNE0"/>
<dbReference type="PANTHER" id="PTHR12709">
    <property type="entry name" value="DNA-DIRECTED RNA POLYMERASE II, III"/>
    <property type="match status" value="1"/>
</dbReference>
<feature type="compositionally biased region" description="Acidic residues" evidence="5">
    <location>
        <begin position="183"/>
        <end position="197"/>
    </location>
</feature>
<dbReference type="InterPro" id="IPR041178">
    <property type="entry name" value="RPA43_OB"/>
</dbReference>
<dbReference type="InterPro" id="IPR045113">
    <property type="entry name" value="Rpb7-like"/>
</dbReference>
<keyword evidence="4" id="KW-0539">Nucleus</keyword>
<dbReference type="OrthoDB" id="10250504at2759"/>
<dbReference type="Gene3D" id="3.30.1490.120">
    <property type="entry name" value="RNA polymerase Rpb7-like, N-terminal domain"/>
    <property type="match status" value="1"/>
</dbReference>
<name>A0A427XNE0_9TREE</name>
<gene>
    <name evidence="7" type="ORF">EHS24_008800</name>
</gene>
<evidence type="ECO:0000256" key="5">
    <source>
        <dbReference type="SAM" id="MobiDB-lite"/>
    </source>
</evidence>
<feature type="region of interest" description="Disordered" evidence="5">
    <location>
        <begin position="264"/>
        <end position="380"/>
    </location>
</feature>
<keyword evidence="2" id="KW-0240">DNA-directed RNA polymerase</keyword>
<proteinExistence type="predicted"/>
<dbReference type="Gene3D" id="2.40.50.1060">
    <property type="match status" value="1"/>
</dbReference>
<evidence type="ECO:0000313" key="7">
    <source>
        <dbReference type="EMBL" id="RSH80227.1"/>
    </source>
</evidence>
<protein>
    <recommendedName>
        <fullName evidence="6">RPA43 OB domain-containing protein</fullName>
    </recommendedName>
</protein>
<evidence type="ECO:0000256" key="1">
    <source>
        <dbReference type="ARBA" id="ARBA00004123"/>
    </source>
</evidence>
<evidence type="ECO:0000259" key="6">
    <source>
        <dbReference type="Pfam" id="PF17875"/>
    </source>
</evidence>
<dbReference type="GO" id="GO:0006362">
    <property type="term" value="P:transcription elongation by RNA polymerase I"/>
    <property type="evidence" value="ECO:0007669"/>
    <property type="project" value="TreeGrafter"/>
</dbReference>
<keyword evidence="8" id="KW-1185">Reference proteome</keyword>
<feature type="region of interest" description="Disordered" evidence="5">
    <location>
        <begin position="1"/>
        <end position="57"/>
    </location>
</feature>
<dbReference type="PANTHER" id="PTHR12709:SF5">
    <property type="entry name" value="DNA-DIRECTED RNA POLYMERASE I SUBUNIT RPA43"/>
    <property type="match status" value="1"/>
</dbReference>
<dbReference type="GO" id="GO:0006352">
    <property type="term" value="P:DNA-templated transcription initiation"/>
    <property type="evidence" value="ECO:0007669"/>
    <property type="project" value="InterPro"/>
</dbReference>
<organism evidence="7 8">
    <name type="scientific">Apiotrichum porosum</name>
    <dbReference type="NCBI Taxonomy" id="105984"/>
    <lineage>
        <taxon>Eukaryota</taxon>
        <taxon>Fungi</taxon>
        <taxon>Dikarya</taxon>
        <taxon>Basidiomycota</taxon>
        <taxon>Agaricomycotina</taxon>
        <taxon>Tremellomycetes</taxon>
        <taxon>Trichosporonales</taxon>
        <taxon>Trichosporonaceae</taxon>
        <taxon>Apiotrichum</taxon>
    </lineage>
</organism>
<keyword evidence="3" id="KW-0804">Transcription</keyword>
<dbReference type="Proteomes" id="UP000279236">
    <property type="component" value="Unassembled WGS sequence"/>
</dbReference>
<feature type="region of interest" description="Disordered" evidence="5">
    <location>
        <begin position="180"/>
        <end position="211"/>
    </location>
</feature>
<evidence type="ECO:0000313" key="8">
    <source>
        <dbReference type="Proteomes" id="UP000279236"/>
    </source>
</evidence>
<dbReference type="RefSeq" id="XP_028475174.1">
    <property type="nucleotide sequence ID" value="XM_028624102.1"/>
</dbReference>
<dbReference type="Pfam" id="PF17875">
    <property type="entry name" value="RPA43_OB"/>
    <property type="match status" value="1"/>
</dbReference>
<feature type="compositionally biased region" description="Low complexity" evidence="5">
    <location>
        <begin position="284"/>
        <end position="304"/>
    </location>
</feature>
<dbReference type="STRING" id="105984.A0A427XNE0"/>
<reference evidence="7 8" key="1">
    <citation type="submission" date="2018-11" db="EMBL/GenBank/DDBJ databases">
        <title>Genome sequence of Apiotrichum porosum DSM 27194.</title>
        <authorList>
            <person name="Aliyu H."/>
            <person name="Gorte O."/>
            <person name="Ochsenreither K."/>
        </authorList>
    </citation>
    <scope>NUCLEOTIDE SEQUENCE [LARGE SCALE GENOMIC DNA]</scope>
    <source>
        <strain evidence="7 8">DSM 27194</strain>
    </source>
</reference>
<dbReference type="InterPro" id="IPR036898">
    <property type="entry name" value="RNA_pol_Rpb7-like_N_sf"/>
</dbReference>
<dbReference type="GO" id="GO:0005736">
    <property type="term" value="C:RNA polymerase I complex"/>
    <property type="evidence" value="ECO:0007669"/>
    <property type="project" value="TreeGrafter"/>
</dbReference>
<evidence type="ECO:0000256" key="3">
    <source>
        <dbReference type="ARBA" id="ARBA00023163"/>
    </source>
</evidence>
<comment type="subcellular location">
    <subcellularLocation>
        <location evidence="1">Nucleus</location>
    </subcellularLocation>
</comment>
<feature type="domain" description="RPA43 OB" evidence="6">
    <location>
        <begin position="135"/>
        <end position="249"/>
    </location>
</feature>
<sequence length="380" mass="40886">MSLPNAEASSSKHNHKHSRDASTKVSKSKSSKHAADSKKSSKKSSSKKTAAAAADGPFEHRVQHMRLSVPPKFSADWLEGVRETLNSMLMQYVGQLGGVLLAHWEHEFADDTVKLINECPFGVVEVQFHSIVWAPKVGQLLSGTHSLSSPSHLSLLFSKTFNVSIPLNHIPQDKYEFEHTDEGADEDDMSSDDESDDGGLSTPSAVHEVGRWKDKSTGAILGSAGERVAFTVIGMQVTNNMLSLTGSLLADPSKAPAMPTVVASAVARSPSPDLPEPPAKRQATAKVAAPRATKAPAAARKSAAPPVPEVDTSNMNARELKKFRKEQDKLKRDARKARKGDAGGGDEEKEDADARDLEVSTGGKRKAEDQGGERKKKRTD</sequence>
<evidence type="ECO:0000256" key="2">
    <source>
        <dbReference type="ARBA" id="ARBA00022478"/>
    </source>
</evidence>
<dbReference type="EMBL" id="RSCE01000008">
    <property type="protein sequence ID" value="RSH80227.1"/>
    <property type="molecule type" value="Genomic_DNA"/>
</dbReference>
<accession>A0A427XNE0</accession>